<proteinExistence type="predicted"/>
<accession>A0ABW5QS68</accession>
<evidence type="ECO:0000313" key="2">
    <source>
        <dbReference type="Proteomes" id="UP001597493"/>
    </source>
</evidence>
<dbReference type="RefSeq" id="WP_379268700.1">
    <property type="nucleotide sequence ID" value="NZ_JBHUGT010000054.1"/>
</dbReference>
<sequence>MDVYTELEKYGDTFAAAVYLWSASVNKEDADREIAMMLKKVFEFKYSTSNIVIIDSYIDRAGSRLEWDHLIHDADSGRFQGVLHFGDLESATDLQSKGLLLIDVRR</sequence>
<dbReference type="EMBL" id="JBHUMY010000001">
    <property type="protein sequence ID" value="MFD2658808.1"/>
    <property type="molecule type" value="Genomic_DNA"/>
</dbReference>
<keyword evidence="2" id="KW-1185">Reference proteome</keyword>
<dbReference type="Proteomes" id="UP001597493">
    <property type="component" value="Unassembled WGS sequence"/>
</dbReference>
<reference evidence="2" key="1">
    <citation type="journal article" date="2019" name="Int. J. Syst. Evol. Microbiol.">
        <title>The Global Catalogue of Microorganisms (GCM) 10K type strain sequencing project: providing services to taxonomists for standard genome sequencing and annotation.</title>
        <authorList>
            <consortium name="The Broad Institute Genomics Platform"/>
            <consortium name="The Broad Institute Genome Sequencing Center for Infectious Disease"/>
            <person name="Wu L."/>
            <person name="Ma J."/>
        </authorList>
    </citation>
    <scope>NUCLEOTIDE SEQUENCE [LARGE SCALE GENOMIC DNA]</scope>
    <source>
        <strain evidence="2">TISTR 1827</strain>
    </source>
</reference>
<comment type="caution">
    <text evidence="1">The sequence shown here is derived from an EMBL/GenBank/DDBJ whole genome shotgun (WGS) entry which is preliminary data.</text>
</comment>
<gene>
    <name evidence="1" type="ORF">ACFSW5_00850</name>
</gene>
<evidence type="ECO:0000313" key="1">
    <source>
        <dbReference type="EMBL" id="MFD2658808.1"/>
    </source>
</evidence>
<organism evidence="1 2">
    <name type="scientific">Paenibacillus thailandensis</name>
    <dbReference type="NCBI Taxonomy" id="393250"/>
    <lineage>
        <taxon>Bacteria</taxon>
        <taxon>Bacillati</taxon>
        <taxon>Bacillota</taxon>
        <taxon>Bacilli</taxon>
        <taxon>Bacillales</taxon>
        <taxon>Paenibacillaceae</taxon>
        <taxon>Paenibacillus</taxon>
    </lineage>
</organism>
<name>A0ABW5QS68_9BACL</name>
<protein>
    <submittedName>
        <fullName evidence="1">Uncharacterized protein</fullName>
    </submittedName>
</protein>